<dbReference type="NCBIfam" id="TIGR01003">
    <property type="entry name" value="PTS_HPr_family"/>
    <property type="match status" value="1"/>
</dbReference>
<dbReference type="CDD" id="cd00367">
    <property type="entry name" value="PTS-HPr_like"/>
    <property type="match status" value="1"/>
</dbReference>
<evidence type="ECO:0000256" key="4">
    <source>
        <dbReference type="ARBA" id="ARBA00022490"/>
    </source>
</evidence>
<dbReference type="InterPro" id="IPR035895">
    <property type="entry name" value="HPr-like_sf"/>
</dbReference>
<dbReference type="SUPFAM" id="SSF55594">
    <property type="entry name" value="HPr-like"/>
    <property type="match status" value="1"/>
</dbReference>
<dbReference type="AlphaFoldDB" id="A0A1H5WT43"/>
<evidence type="ECO:0000256" key="5">
    <source>
        <dbReference type="ARBA" id="ARBA00022683"/>
    </source>
</evidence>
<reference evidence="8" key="1">
    <citation type="submission" date="2016-10" db="EMBL/GenBank/DDBJ databases">
        <authorList>
            <person name="Varghese N."/>
            <person name="Submissions S."/>
        </authorList>
    </citation>
    <scope>NUCLEOTIDE SEQUENCE [LARGE SCALE GENOMIC DNA]</scope>
    <source>
        <strain evidence="8">DSM 5463</strain>
    </source>
</reference>
<dbReference type="InterPro" id="IPR000032">
    <property type="entry name" value="HPr-like"/>
</dbReference>
<protein>
    <recommendedName>
        <fullName evidence="3">Phosphocarrier protein HPr</fullName>
    </recommendedName>
</protein>
<gene>
    <name evidence="7" type="ORF">SAMN05660865_01561</name>
</gene>
<dbReference type="PROSITE" id="PS00369">
    <property type="entry name" value="PTS_HPR_HIS"/>
    <property type="match status" value="1"/>
</dbReference>
<dbReference type="Proteomes" id="UP000242850">
    <property type="component" value="Unassembled WGS sequence"/>
</dbReference>
<dbReference type="EMBL" id="FNUK01000022">
    <property type="protein sequence ID" value="SEG02440.1"/>
    <property type="molecule type" value="Genomic_DNA"/>
</dbReference>
<dbReference type="RefSeq" id="WP_103896489.1">
    <property type="nucleotide sequence ID" value="NZ_FNUK01000022.1"/>
</dbReference>
<evidence type="ECO:0000256" key="2">
    <source>
        <dbReference type="ARBA" id="ARBA00004496"/>
    </source>
</evidence>
<dbReference type="PROSITE" id="PS51350">
    <property type="entry name" value="PTS_HPR_DOM"/>
    <property type="match status" value="1"/>
</dbReference>
<dbReference type="PRINTS" id="PR00107">
    <property type="entry name" value="PHOSPHOCPHPR"/>
</dbReference>
<keyword evidence="5" id="KW-0598">Phosphotransferase system</keyword>
<dbReference type="Gene3D" id="3.30.1340.10">
    <property type="entry name" value="HPr-like"/>
    <property type="match status" value="1"/>
</dbReference>
<dbReference type="InterPro" id="IPR001020">
    <property type="entry name" value="PTS_HPr_His_P_site"/>
</dbReference>
<evidence type="ECO:0000256" key="3">
    <source>
        <dbReference type="ARBA" id="ARBA00020422"/>
    </source>
</evidence>
<evidence type="ECO:0000313" key="7">
    <source>
        <dbReference type="EMBL" id="SEG02440.1"/>
    </source>
</evidence>
<feature type="domain" description="HPr" evidence="6">
    <location>
        <begin position="1"/>
        <end position="86"/>
    </location>
</feature>
<accession>A0A1H5WT43</accession>
<evidence type="ECO:0000313" key="8">
    <source>
        <dbReference type="Proteomes" id="UP000242850"/>
    </source>
</evidence>
<dbReference type="GO" id="GO:0005737">
    <property type="term" value="C:cytoplasm"/>
    <property type="evidence" value="ECO:0007669"/>
    <property type="project" value="UniProtKB-SubCell"/>
</dbReference>
<dbReference type="OrthoDB" id="9809047at2"/>
<evidence type="ECO:0000256" key="1">
    <source>
        <dbReference type="ARBA" id="ARBA00003681"/>
    </source>
</evidence>
<name>A0A1H5WT43_9CLOT</name>
<dbReference type="PANTHER" id="PTHR33705:SF2">
    <property type="entry name" value="PHOSPHOCARRIER PROTEIN NPR"/>
    <property type="match status" value="1"/>
</dbReference>
<proteinExistence type="predicted"/>
<sequence length="86" mass="9436">MVEAKIKINSQTGLHARPASLLVKEANKFKSNICLVKHDKEYNAKSIMSVMSMGATFGDEIIIRASGEDENEALNSLKSIIEALKD</sequence>
<dbReference type="InterPro" id="IPR050399">
    <property type="entry name" value="HPr"/>
</dbReference>
<organism evidence="7 8">
    <name type="scientific">Caloramator fervidus</name>
    <dbReference type="NCBI Taxonomy" id="29344"/>
    <lineage>
        <taxon>Bacteria</taxon>
        <taxon>Bacillati</taxon>
        <taxon>Bacillota</taxon>
        <taxon>Clostridia</taxon>
        <taxon>Eubacteriales</taxon>
        <taxon>Clostridiaceae</taxon>
        <taxon>Caloramator</taxon>
    </lineage>
</organism>
<dbReference type="GO" id="GO:0009401">
    <property type="term" value="P:phosphoenolpyruvate-dependent sugar phosphotransferase system"/>
    <property type="evidence" value="ECO:0007669"/>
    <property type="project" value="UniProtKB-KW"/>
</dbReference>
<keyword evidence="8" id="KW-1185">Reference proteome</keyword>
<evidence type="ECO:0000259" key="6">
    <source>
        <dbReference type="PROSITE" id="PS51350"/>
    </source>
</evidence>
<dbReference type="InterPro" id="IPR002114">
    <property type="entry name" value="PTS_HPr_Ser_P_site"/>
</dbReference>
<keyword evidence="4" id="KW-0963">Cytoplasm</keyword>
<comment type="function">
    <text evidence="1">General (non sugar-specific) component of the phosphoenolpyruvate-dependent sugar phosphotransferase system (sugar PTS). This major carbohydrate active-transport system catalyzes the phosphorylation of incoming sugar substrates concomitantly with their translocation across the cell membrane. The phosphoryl group from phosphoenolpyruvate (PEP) is transferred to the phosphoryl carrier protein HPr by enzyme I. Phospho-HPr then transfers it to the PTS EIIA domain.</text>
</comment>
<dbReference type="PANTHER" id="PTHR33705">
    <property type="entry name" value="PHOSPHOCARRIER PROTEIN HPR"/>
    <property type="match status" value="1"/>
</dbReference>
<dbReference type="PROSITE" id="PS00589">
    <property type="entry name" value="PTS_HPR_SER"/>
    <property type="match status" value="1"/>
</dbReference>
<dbReference type="Pfam" id="PF00381">
    <property type="entry name" value="PTS-HPr"/>
    <property type="match status" value="1"/>
</dbReference>
<comment type="subcellular location">
    <subcellularLocation>
        <location evidence="2">Cytoplasm</location>
    </subcellularLocation>
</comment>